<dbReference type="RefSeq" id="XP_033536587.1">
    <property type="nucleotide sequence ID" value="XM_033674614.1"/>
</dbReference>
<organism evidence="2">
    <name type="scientific">Eremomyces bilateralis CBS 781.70</name>
    <dbReference type="NCBI Taxonomy" id="1392243"/>
    <lineage>
        <taxon>Eukaryota</taxon>
        <taxon>Fungi</taxon>
        <taxon>Dikarya</taxon>
        <taxon>Ascomycota</taxon>
        <taxon>Pezizomycotina</taxon>
        <taxon>Dothideomycetes</taxon>
        <taxon>Dothideomycetes incertae sedis</taxon>
        <taxon>Eremomycetales</taxon>
        <taxon>Eremomycetaceae</taxon>
        <taxon>Eremomyces</taxon>
    </lineage>
</organism>
<dbReference type="GeneID" id="54415184"/>
<dbReference type="Proteomes" id="UP000504638">
    <property type="component" value="Unplaced"/>
</dbReference>
<evidence type="ECO:0000313" key="3">
    <source>
        <dbReference type="Proteomes" id="UP000504638"/>
    </source>
</evidence>
<dbReference type="EMBL" id="ML975152">
    <property type="protein sequence ID" value="KAF1814956.1"/>
    <property type="molecule type" value="Genomic_DNA"/>
</dbReference>
<dbReference type="AlphaFoldDB" id="A0A6G1GAJ0"/>
<gene>
    <name evidence="2 4" type="ORF">P152DRAFT_239613</name>
</gene>
<dbReference type="InterPro" id="IPR038906">
    <property type="entry name" value="TTC36"/>
</dbReference>
<dbReference type="PANTHER" id="PTHR21405:SF0">
    <property type="entry name" value="TETRATRICOPEPTIDE REPEAT PROTEIN 36"/>
    <property type="match status" value="1"/>
</dbReference>
<dbReference type="GO" id="GO:0006570">
    <property type="term" value="P:tyrosine metabolic process"/>
    <property type="evidence" value="ECO:0007669"/>
    <property type="project" value="TreeGrafter"/>
</dbReference>
<proteinExistence type="inferred from homology"/>
<evidence type="ECO:0000256" key="1">
    <source>
        <dbReference type="ARBA" id="ARBA00006995"/>
    </source>
</evidence>
<sequence>MTNPPSSLSKNDARVLNALFDAESSLSSGVAISNESIPAFATDIEIKQRESAAIIPLNSPQPSRPSVEKAIAELDGIINERPQYASAYANRAQANRLLLSAKSDDLAAMDLFSAKGVQLSQSILKDLTSAINMATPSPSAAVPTTDARLLSAAHTHRGYLLLQAAKSISTSSADSASVKLPESLRGLSSDTLEEMASMDFFWGGRYGNEVAKVLAVKTNPYAKMCGAIVKEALQEEMKQYQPTQ</sequence>
<accession>A0A6G1GAJ0</accession>
<protein>
    <submittedName>
        <fullName evidence="2 4">Uncharacterized protein</fullName>
    </submittedName>
</protein>
<dbReference type="PANTHER" id="PTHR21405">
    <property type="entry name" value="CDNA SEQUENCE BC021608"/>
    <property type="match status" value="1"/>
</dbReference>
<reference evidence="4" key="3">
    <citation type="submission" date="2025-04" db="UniProtKB">
        <authorList>
            <consortium name="RefSeq"/>
        </authorList>
    </citation>
    <scope>IDENTIFICATION</scope>
    <source>
        <strain evidence="4">CBS 781.70</strain>
    </source>
</reference>
<reference evidence="4" key="2">
    <citation type="submission" date="2020-04" db="EMBL/GenBank/DDBJ databases">
        <authorList>
            <consortium name="NCBI Genome Project"/>
        </authorList>
    </citation>
    <scope>NUCLEOTIDE SEQUENCE</scope>
    <source>
        <strain evidence="4">CBS 781.70</strain>
    </source>
</reference>
<evidence type="ECO:0000313" key="2">
    <source>
        <dbReference type="EMBL" id="KAF1814956.1"/>
    </source>
</evidence>
<keyword evidence="3" id="KW-1185">Reference proteome</keyword>
<name>A0A6G1GAJ0_9PEZI</name>
<evidence type="ECO:0000313" key="4">
    <source>
        <dbReference type="RefSeq" id="XP_033536587.1"/>
    </source>
</evidence>
<dbReference type="OrthoDB" id="539634at2759"/>
<comment type="similarity">
    <text evidence="1">Belongs to the TTC36 family.</text>
</comment>
<reference evidence="2 4" key="1">
    <citation type="submission" date="2020-01" db="EMBL/GenBank/DDBJ databases">
        <authorList>
            <consortium name="DOE Joint Genome Institute"/>
            <person name="Haridas S."/>
            <person name="Albert R."/>
            <person name="Binder M."/>
            <person name="Bloem J."/>
            <person name="Labutti K."/>
            <person name="Salamov A."/>
            <person name="Andreopoulos B."/>
            <person name="Baker S.E."/>
            <person name="Barry K."/>
            <person name="Bills G."/>
            <person name="Bluhm B.H."/>
            <person name="Cannon C."/>
            <person name="Castanera R."/>
            <person name="Culley D.E."/>
            <person name="Daum C."/>
            <person name="Ezra D."/>
            <person name="Gonzalez J.B."/>
            <person name="Henrissat B."/>
            <person name="Kuo A."/>
            <person name="Liang C."/>
            <person name="Lipzen A."/>
            <person name="Lutzoni F."/>
            <person name="Magnuson J."/>
            <person name="Mondo S."/>
            <person name="Nolan M."/>
            <person name="Ohm R."/>
            <person name="Pangilinan J."/>
            <person name="Park H.-J."/>
            <person name="Ramirez L."/>
            <person name="Alfaro M."/>
            <person name="Sun H."/>
            <person name="Tritt A."/>
            <person name="Yoshinaga Y."/>
            <person name="Zwiers L.-H."/>
            <person name="Turgeon B.G."/>
            <person name="Goodwin S.B."/>
            <person name="Spatafora J.W."/>
            <person name="Crous P.W."/>
            <person name="Grigoriev I.V."/>
        </authorList>
    </citation>
    <scope>NUCLEOTIDE SEQUENCE</scope>
    <source>
        <strain evidence="2 4">CBS 781.70</strain>
    </source>
</reference>